<keyword evidence="2" id="KW-0834">Unfolded protein response</keyword>
<dbReference type="Pfam" id="PF00789">
    <property type="entry name" value="UBX"/>
    <property type="match status" value="1"/>
</dbReference>
<comment type="subunit">
    <text evidence="3">Directly interacts with VCP. Interacts with UBQLN1. Forms a complex with VCP and UBQLN1.</text>
</comment>
<keyword evidence="8" id="KW-1133">Transmembrane helix</keyword>
<dbReference type="SUPFAM" id="SSF52833">
    <property type="entry name" value="Thioredoxin-like"/>
    <property type="match status" value="1"/>
</dbReference>
<organism evidence="10 11">
    <name type="scientific">Cotesia glomerata</name>
    <name type="common">Lepidopteran parasitic wasp</name>
    <name type="synonym">Apanteles glomeratus</name>
    <dbReference type="NCBI Taxonomy" id="32391"/>
    <lineage>
        <taxon>Eukaryota</taxon>
        <taxon>Metazoa</taxon>
        <taxon>Ecdysozoa</taxon>
        <taxon>Arthropoda</taxon>
        <taxon>Hexapoda</taxon>
        <taxon>Insecta</taxon>
        <taxon>Pterygota</taxon>
        <taxon>Neoptera</taxon>
        <taxon>Endopterygota</taxon>
        <taxon>Hymenoptera</taxon>
        <taxon>Apocrita</taxon>
        <taxon>Ichneumonoidea</taxon>
        <taxon>Braconidae</taxon>
        <taxon>Microgastrinae</taxon>
        <taxon>Cotesia</taxon>
    </lineage>
</organism>
<dbReference type="SMART" id="SM00166">
    <property type="entry name" value="UBX"/>
    <property type="match status" value="1"/>
</dbReference>
<comment type="subcellular location">
    <subcellularLocation>
        <location evidence="1">Endoplasmic reticulum membrane</location>
        <topology evidence="1">Peripheral membrane protein</topology>
    </subcellularLocation>
</comment>
<dbReference type="InterPro" id="IPR001012">
    <property type="entry name" value="UBX_dom"/>
</dbReference>
<comment type="function">
    <text evidence="6">Involved in endoplasmic reticulum-associated protein degradation (ERAD). Acts as a platform to recruit both UBQLN1 and VCP to the ER during ERAD.</text>
</comment>
<feature type="region of interest" description="Disordered" evidence="7">
    <location>
        <begin position="406"/>
        <end position="484"/>
    </location>
</feature>
<evidence type="ECO:0000256" key="6">
    <source>
        <dbReference type="ARBA" id="ARBA00046062"/>
    </source>
</evidence>
<dbReference type="EMBL" id="JAHXZJ010001119">
    <property type="protein sequence ID" value="KAH0553664.1"/>
    <property type="molecule type" value="Genomic_DNA"/>
</dbReference>
<dbReference type="PANTHER" id="PTHR46424">
    <property type="entry name" value="UBX DOMAIN-CONTAINING PROTEIN 4"/>
    <property type="match status" value="1"/>
</dbReference>
<evidence type="ECO:0000256" key="8">
    <source>
        <dbReference type="SAM" id="Phobius"/>
    </source>
</evidence>
<evidence type="ECO:0000256" key="1">
    <source>
        <dbReference type="ARBA" id="ARBA00004406"/>
    </source>
</evidence>
<dbReference type="PROSITE" id="PS50033">
    <property type="entry name" value="UBX"/>
    <property type="match status" value="1"/>
</dbReference>
<dbReference type="Pfam" id="PF23187">
    <property type="entry name" value="UBX7_N"/>
    <property type="match status" value="1"/>
</dbReference>
<feature type="compositionally biased region" description="Polar residues" evidence="7">
    <location>
        <begin position="428"/>
        <end position="441"/>
    </location>
</feature>
<dbReference type="AlphaFoldDB" id="A0AAV7IIL8"/>
<feature type="compositionally biased region" description="Low complexity" evidence="7">
    <location>
        <begin position="134"/>
        <end position="149"/>
    </location>
</feature>
<comment type="caution">
    <text evidence="10">The sequence shown here is derived from an EMBL/GenBank/DDBJ whole genome shotgun (WGS) entry which is preliminary data.</text>
</comment>
<evidence type="ECO:0000256" key="3">
    <source>
        <dbReference type="ARBA" id="ARBA00038812"/>
    </source>
</evidence>
<feature type="transmembrane region" description="Helical" evidence="8">
    <location>
        <begin position="384"/>
        <end position="403"/>
    </location>
</feature>
<keyword evidence="8" id="KW-0472">Membrane</keyword>
<evidence type="ECO:0000259" key="9">
    <source>
        <dbReference type="PROSITE" id="PS50033"/>
    </source>
</evidence>
<dbReference type="SUPFAM" id="SSF54236">
    <property type="entry name" value="Ubiquitin-like"/>
    <property type="match status" value="1"/>
</dbReference>
<reference evidence="10 11" key="1">
    <citation type="journal article" date="2021" name="J. Hered.">
        <title>A chromosome-level genome assembly of the parasitoid wasp, Cotesia glomerata (Hymenoptera: Braconidae).</title>
        <authorList>
            <person name="Pinto B.J."/>
            <person name="Weis J.J."/>
            <person name="Gamble T."/>
            <person name="Ode P.J."/>
            <person name="Paul R."/>
            <person name="Zaspel J.M."/>
        </authorList>
    </citation>
    <scope>NUCLEOTIDE SEQUENCE [LARGE SCALE GENOMIC DNA]</scope>
    <source>
        <strain evidence="10">CgM1</strain>
    </source>
</reference>
<evidence type="ECO:0000313" key="11">
    <source>
        <dbReference type="Proteomes" id="UP000826195"/>
    </source>
</evidence>
<dbReference type="GO" id="GO:0036503">
    <property type="term" value="P:ERAD pathway"/>
    <property type="evidence" value="ECO:0007669"/>
    <property type="project" value="TreeGrafter"/>
</dbReference>
<evidence type="ECO:0000256" key="5">
    <source>
        <dbReference type="ARBA" id="ARBA00041575"/>
    </source>
</evidence>
<keyword evidence="11" id="KW-1185">Reference proteome</keyword>
<gene>
    <name evidence="10" type="ORF">KQX54_003282</name>
</gene>
<dbReference type="Gene3D" id="3.40.30.10">
    <property type="entry name" value="Glutaredoxin"/>
    <property type="match status" value="1"/>
</dbReference>
<feature type="region of interest" description="Disordered" evidence="7">
    <location>
        <begin position="130"/>
        <end position="166"/>
    </location>
</feature>
<feature type="region of interest" description="Disordered" evidence="7">
    <location>
        <begin position="190"/>
        <end position="219"/>
    </location>
</feature>
<evidence type="ECO:0000313" key="10">
    <source>
        <dbReference type="EMBL" id="KAH0553664.1"/>
    </source>
</evidence>
<feature type="compositionally biased region" description="Polar residues" evidence="7">
    <location>
        <begin position="474"/>
        <end position="484"/>
    </location>
</feature>
<dbReference type="GO" id="GO:0006986">
    <property type="term" value="P:response to unfolded protein"/>
    <property type="evidence" value="ECO:0007669"/>
    <property type="project" value="UniProtKB-KW"/>
</dbReference>
<dbReference type="InterPro" id="IPR029071">
    <property type="entry name" value="Ubiquitin-like_domsf"/>
</dbReference>
<dbReference type="Gene3D" id="3.10.20.90">
    <property type="entry name" value="Phosphatidylinositol 3-kinase Catalytic Subunit, Chain A, domain 1"/>
    <property type="match status" value="1"/>
</dbReference>
<dbReference type="InterPro" id="IPR036249">
    <property type="entry name" value="Thioredoxin-like_sf"/>
</dbReference>
<feature type="domain" description="UBX" evidence="9">
    <location>
        <begin position="283"/>
        <end position="361"/>
    </location>
</feature>
<proteinExistence type="predicted"/>
<evidence type="ECO:0000256" key="7">
    <source>
        <dbReference type="SAM" id="MobiDB-lite"/>
    </source>
</evidence>
<dbReference type="Proteomes" id="UP000826195">
    <property type="component" value="Unassembled WGS sequence"/>
</dbReference>
<feature type="compositionally biased region" description="Low complexity" evidence="7">
    <location>
        <begin position="416"/>
        <end position="427"/>
    </location>
</feature>
<dbReference type="PANTHER" id="PTHR46424:SF1">
    <property type="entry name" value="UBX DOMAIN-CONTAINING PROTEIN 4"/>
    <property type="match status" value="1"/>
</dbReference>
<sequence>MKWFPGSINDAVATSKSKNAIFVVFIAGEDDASKETSQVIDTPEVSSSLEKDEFVAIKLESGSESYKFFAQIYQLVPVPSLFFIGDNGKPLEIVAGTVTPTSLKEKIDSVLTKAGKRDASNNFIKMEQSNAEATVSNTPQTSTSNNNVPESTTVSSGANANANANVDSSISAEEKIERAKKLIELQKKQRLEQEREKERLREMERREMGKNVQSAKRKQQDLELKLAHEERMKEKAAELEARERIRAQIAQDKIERKQREQALLQQNNTEERPALPPPSRAFLADGTARIQFRLPSGNPHTGSFQSTSTLRELRAYVVNNIELPFQQFSMSTSFPRKDLSQEDDDKTLVELELVPTAVVLILPVKNSKPSAIIPSDGTNFISRFMWALFAPLVTVFNYITGYFSGNRGPNDRTSDSRGSTGESRTGGVYSSGSRPNVSQPGSIRRTLGGSSTTVRARGNVHRLHSGDDDDDENNTWNGNSTQQM</sequence>
<accession>A0AAV7IIL8</accession>
<name>A0AAV7IIL8_COTGL</name>
<evidence type="ECO:0000256" key="2">
    <source>
        <dbReference type="ARBA" id="ARBA00023230"/>
    </source>
</evidence>
<keyword evidence="8" id="KW-0812">Transmembrane</keyword>
<evidence type="ECO:0000256" key="4">
    <source>
        <dbReference type="ARBA" id="ARBA00040925"/>
    </source>
</evidence>
<feature type="compositionally biased region" description="Basic and acidic residues" evidence="7">
    <location>
        <begin position="190"/>
        <end position="209"/>
    </location>
</feature>
<dbReference type="GO" id="GO:0005789">
    <property type="term" value="C:endoplasmic reticulum membrane"/>
    <property type="evidence" value="ECO:0007669"/>
    <property type="project" value="UniProtKB-SubCell"/>
</dbReference>
<protein>
    <recommendedName>
        <fullName evidence="4">UBX domain-containing protein 4</fullName>
    </recommendedName>
    <alternativeName>
        <fullName evidence="5">UBX domain-containing protein 2</fullName>
    </alternativeName>
</protein>